<dbReference type="GO" id="GO:0009244">
    <property type="term" value="P:lipopolysaccharide core region biosynthetic process"/>
    <property type="evidence" value="ECO:0007669"/>
    <property type="project" value="TreeGrafter"/>
</dbReference>
<evidence type="ECO:0000313" key="1">
    <source>
        <dbReference type="EMBL" id="NLR92818.1"/>
    </source>
</evidence>
<protein>
    <submittedName>
        <fullName evidence="1">Glycosyltransferase family 9 protein</fullName>
    </submittedName>
</protein>
<evidence type="ECO:0000313" key="2">
    <source>
        <dbReference type="Proteomes" id="UP000585050"/>
    </source>
</evidence>
<dbReference type="Proteomes" id="UP000585050">
    <property type="component" value="Unassembled WGS sequence"/>
</dbReference>
<accession>A0A7X8SM91</accession>
<organism evidence="1 2">
    <name type="scientific">Flammeovirga agarivorans</name>
    <dbReference type="NCBI Taxonomy" id="2726742"/>
    <lineage>
        <taxon>Bacteria</taxon>
        <taxon>Pseudomonadati</taxon>
        <taxon>Bacteroidota</taxon>
        <taxon>Cytophagia</taxon>
        <taxon>Cytophagales</taxon>
        <taxon>Flammeovirgaceae</taxon>
        <taxon>Flammeovirga</taxon>
    </lineage>
</organism>
<gene>
    <name evidence="1" type="ORF">HGP29_16495</name>
</gene>
<comment type="caution">
    <text evidence="1">The sequence shown here is derived from an EMBL/GenBank/DDBJ whole genome shotgun (WGS) entry which is preliminary data.</text>
</comment>
<dbReference type="RefSeq" id="WP_168883536.1">
    <property type="nucleotide sequence ID" value="NZ_JABAIL010000005.1"/>
</dbReference>
<keyword evidence="2" id="KW-1185">Reference proteome</keyword>
<dbReference type="InterPro" id="IPR051199">
    <property type="entry name" value="LPS_LOS_Heptosyltrfase"/>
</dbReference>
<dbReference type="GO" id="GO:0008713">
    <property type="term" value="F:ADP-heptose-lipopolysaccharide heptosyltransferase activity"/>
    <property type="evidence" value="ECO:0007669"/>
    <property type="project" value="TreeGrafter"/>
</dbReference>
<sequence length="320" mass="36639">MRVQGLKKIVISGNSFLRDFSIGIQLLPIIKKYSENTEIHWIGSEEQSSIVEYIPLIQTFTTFDNVNESTFDETDAVILLSENNDICKMIRDLKIPLRIGGKTSWRYNRRLTDVINTDNVSSLIEAYYLLLFPLGITMDQCFTSKDIIDVPVQTFRGIIKKDLNNLLFYPYRENAHRAWPGIRYFELIDTLPKYEHNYIIGGFEDEGKALKFTSPELFRAPSVKDYTEIEDLEEGLALIGKSNLLITYNTDIAHFAYAMGKDVLVVSSSAETFYLHNDIRKVITPDASCIKCVGDKPCECLKKMGIEEVQEEVNQTFHSN</sequence>
<dbReference type="EMBL" id="JABAIL010000005">
    <property type="protein sequence ID" value="NLR92818.1"/>
    <property type="molecule type" value="Genomic_DNA"/>
</dbReference>
<dbReference type="AlphaFoldDB" id="A0A7X8SM91"/>
<name>A0A7X8SM91_9BACT</name>
<reference evidence="1 2" key="1">
    <citation type="submission" date="2020-04" db="EMBL/GenBank/DDBJ databases">
        <title>Flammeovirga sp. SR4, a novel species isolated from seawater.</title>
        <authorList>
            <person name="Wang X."/>
        </authorList>
    </citation>
    <scope>NUCLEOTIDE SEQUENCE [LARGE SCALE GENOMIC DNA]</scope>
    <source>
        <strain evidence="1 2">SR4</strain>
    </source>
</reference>
<proteinExistence type="predicted"/>
<keyword evidence="1" id="KW-0808">Transferase</keyword>
<dbReference type="SUPFAM" id="SSF53756">
    <property type="entry name" value="UDP-Glycosyltransferase/glycogen phosphorylase"/>
    <property type="match status" value="1"/>
</dbReference>
<dbReference type="Gene3D" id="3.40.50.2000">
    <property type="entry name" value="Glycogen Phosphorylase B"/>
    <property type="match status" value="1"/>
</dbReference>
<dbReference type="PANTHER" id="PTHR30160">
    <property type="entry name" value="TETRAACYLDISACCHARIDE 4'-KINASE-RELATED"/>
    <property type="match status" value="1"/>
</dbReference>
<dbReference type="GO" id="GO:0005829">
    <property type="term" value="C:cytosol"/>
    <property type="evidence" value="ECO:0007669"/>
    <property type="project" value="TreeGrafter"/>
</dbReference>